<dbReference type="InterPro" id="IPR008972">
    <property type="entry name" value="Cupredoxin"/>
</dbReference>
<dbReference type="EMBL" id="CP109011">
    <property type="protein sequence ID" value="WUT40820.1"/>
    <property type="molecule type" value="Genomic_DNA"/>
</dbReference>
<reference evidence="2" key="1">
    <citation type="submission" date="2022-10" db="EMBL/GenBank/DDBJ databases">
        <title>The complete genomes of actinobacterial strains from the NBC collection.</title>
        <authorList>
            <person name="Joergensen T.S."/>
            <person name="Alvarez Arevalo M."/>
            <person name="Sterndorff E.B."/>
            <person name="Faurdal D."/>
            <person name="Vuksanovic O."/>
            <person name="Mourched A.-S."/>
            <person name="Charusanti P."/>
            <person name="Shaw S."/>
            <person name="Blin K."/>
            <person name="Weber T."/>
        </authorList>
    </citation>
    <scope>NUCLEOTIDE SEQUENCE</scope>
    <source>
        <strain evidence="2">NBC_00686</strain>
    </source>
</reference>
<sequence length="55" mass="5632">MSRAGITAKMWACAGQTPGKELHVTAGDRIAATLSGELPDRTTTSAHPHGIAVCS</sequence>
<dbReference type="Pfam" id="PF07732">
    <property type="entry name" value="Cu-oxidase_3"/>
    <property type="match status" value="1"/>
</dbReference>
<name>A0ABZ1WM57_9ACTN</name>
<dbReference type="SUPFAM" id="SSF49503">
    <property type="entry name" value="Cupredoxins"/>
    <property type="match status" value="1"/>
</dbReference>
<organism evidence="2 3">
    <name type="scientific">Streptomyces pseudovenezuelae</name>
    <dbReference type="NCBI Taxonomy" id="67350"/>
    <lineage>
        <taxon>Bacteria</taxon>
        <taxon>Bacillati</taxon>
        <taxon>Actinomycetota</taxon>
        <taxon>Actinomycetes</taxon>
        <taxon>Kitasatosporales</taxon>
        <taxon>Streptomycetaceae</taxon>
        <taxon>Streptomyces</taxon>
        <taxon>Streptomyces aurantiacus group</taxon>
    </lineage>
</organism>
<proteinExistence type="predicted"/>
<feature type="domain" description="Plastocyanin-like" evidence="1">
    <location>
        <begin position="5"/>
        <end position="52"/>
    </location>
</feature>
<evidence type="ECO:0000259" key="1">
    <source>
        <dbReference type="Pfam" id="PF07732"/>
    </source>
</evidence>
<protein>
    <submittedName>
        <fullName evidence="2">Multicopper oxidase domain-containing protein</fullName>
    </submittedName>
</protein>
<keyword evidence="3" id="KW-1185">Reference proteome</keyword>
<accession>A0ABZ1WM57</accession>
<dbReference type="Proteomes" id="UP001432168">
    <property type="component" value="Chromosome"/>
</dbReference>
<evidence type="ECO:0000313" key="2">
    <source>
        <dbReference type="EMBL" id="WUT40820.1"/>
    </source>
</evidence>
<dbReference type="InterPro" id="IPR011707">
    <property type="entry name" value="Cu-oxidase-like_N"/>
</dbReference>
<dbReference type="RefSeq" id="WP_329256860.1">
    <property type="nucleotide sequence ID" value="NZ_CP109011.1"/>
</dbReference>
<gene>
    <name evidence="2" type="ORF">OG929_00390</name>
</gene>
<dbReference type="Gene3D" id="2.60.40.420">
    <property type="entry name" value="Cupredoxins - blue copper proteins"/>
    <property type="match status" value="1"/>
</dbReference>
<evidence type="ECO:0000313" key="3">
    <source>
        <dbReference type="Proteomes" id="UP001432168"/>
    </source>
</evidence>